<evidence type="ECO:0000313" key="4">
    <source>
        <dbReference type="Proteomes" id="UP000193067"/>
    </source>
</evidence>
<dbReference type="CDD" id="cd09076">
    <property type="entry name" value="L1-EN"/>
    <property type="match status" value="1"/>
</dbReference>
<dbReference type="AlphaFoldDB" id="A0A1Y2I542"/>
<dbReference type="EMBL" id="KZ084205">
    <property type="protein sequence ID" value="OSC96248.1"/>
    <property type="molecule type" value="Genomic_DNA"/>
</dbReference>
<evidence type="ECO:0000259" key="2">
    <source>
        <dbReference type="Pfam" id="PF03372"/>
    </source>
</evidence>
<dbReference type="GO" id="GO:0003824">
    <property type="term" value="F:catalytic activity"/>
    <property type="evidence" value="ECO:0007669"/>
    <property type="project" value="InterPro"/>
</dbReference>
<dbReference type="Pfam" id="PF03372">
    <property type="entry name" value="Exo_endo_phos"/>
    <property type="match status" value="1"/>
</dbReference>
<dbReference type="SUPFAM" id="SSF56219">
    <property type="entry name" value="DNase I-like"/>
    <property type="match status" value="1"/>
</dbReference>
<proteinExistence type="predicted"/>
<keyword evidence="1" id="KW-0175">Coiled coil</keyword>
<feature type="coiled-coil region" evidence="1">
    <location>
        <begin position="338"/>
        <end position="365"/>
    </location>
</feature>
<reference evidence="3 4" key="1">
    <citation type="journal article" date="2015" name="Biotechnol. Biofuels">
        <title>Enhanced degradation of softwood versus hardwood by the white-rot fungus Pycnoporus coccineus.</title>
        <authorList>
            <person name="Couturier M."/>
            <person name="Navarro D."/>
            <person name="Chevret D."/>
            <person name="Henrissat B."/>
            <person name="Piumi F."/>
            <person name="Ruiz-Duenas F.J."/>
            <person name="Martinez A.T."/>
            <person name="Grigoriev I.V."/>
            <person name="Riley R."/>
            <person name="Lipzen A."/>
            <person name="Berrin J.G."/>
            <person name="Master E.R."/>
            <person name="Rosso M.N."/>
        </authorList>
    </citation>
    <scope>NUCLEOTIDE SEQUENCE [LARGE SCALE GENOMIC DNA]</scope>
    <source>
        <strain evidence="3 4">BRFM310</strain>
    </source>
</reference>
<feature type="domain" description="Endonuclease/exonuclease/phosphatase" evidence="2">
    <location>
        <begin position="10"/>
        <end position="253"/>
    </location>
</feature>
<dbReference type="Proteomes" id="UP000193067">
    <property type="component" value="Unassembled WGS sequence"/>
</dbReference>
<evidence type="ECO:0000313" key="3">
    <source>
        <dbReference type="EMBL" id="OSC96248.1"/>
    </source>
</evidence>
<accession>A0A1Y2I542</accession>
<dbReference type="Gene3D" id="3.60.10.10">
    <property type="entry name" value="Endonuclease/exonuclease/phosphatase"/>
    <property type="match status" value="1"/>
</dbReference>
<dbReference type="OrthoDB" id="2751000at2759"/>
<dbReference type="InterPro" id="IPR036691">
    <property type="entry name" value="Endo/exonu/phosph_ase_sf"/>
</dbReference>
<feature type="non-terminal residue" evidence="3">
    <location>
        <position position="608"/>
    </location>
</feature>
<sequence length="608" mass="69512">MQKRTAISIATMNMNGFGNLRPDHPDNKWRTMYKMIKNNRIGILLLQETHLTPERRESVSSMFKGRIKILYSAHPDSPTRREGVAVILNKSQVCTKGAEILEIVAGRAIQLSVRCHGDETMHILCIYAPTSDGLEERKAFFQNVKTFYETHPTVPRPTLMAGDFNNVEDAIDRLPVSEPDTSLTDLDSLKLALGLMLVDGWRATFPTERCYTFHRGSGADATCSRLDRIYVSDETFERAREWQIRPPAIKTDHSLVSVQISMADAPAVGKGRPTFALHLVKDKQLAKRMKASGIKAQDQIEAMVNLNNRTTQHNPQTILYDLKREWLRMARDREQELVPKMILEIKEMTLERKNLQNNMSLSDQQRAKYAAELTSKITALEIKRTLQQQLAGKAKHKLEGERPTKYWTRIHKPCAPREVIHAFEREDQRDQHGNRIYETDSTKMAEMACSHHSRMQDDEEGVPEQGQREQCIQEALRSLDQSLNDIERESMGKDITYSECELALKTAKSGTAPGRDGIPYEVYKTMHARFVEDSRHEDREAFDIVKVLHSVCIDIQIHGVAESVPFTEGWMAPIYKGKGERSQVVNYRPITLLNTDYKILTKVLSIRL</sequence>
<evidence type="ECO:0000256" key="1">
    <source>
        <dbReference type="SAM" id="Coils"/>
    </source>
</evidence>
<dbReference type="PANTHER" id="PTHR19446">
    <property type="entry name" value="REVERSE TRANSCRIPTASES"/>
    <property type="match status" value="1"/>
</dbReference>
<dbReference type="STRING" id="1353009.A0A1Y2I542"/>
<dbReference type="InterPro" id="IPR005135">
    <property type="entry name" value="Endo/exonuclease/phosphatase"/>
</dbReference>
<protein>
    <submittedName>
        <fullName evidence="3">DNase I-like protein</fullName>
    </submittedName>
</protein>
<keyword evidence="4" id="KW-1185">Reference proteome</keyword>
<organism evidence="3 4">
    <name type="scientific">Trametes coccinea (strain BRFM310)</name>
    <name type="common">Pycnoporus coccineus</name>
    <dbReference type="NCBI Taxonomy" id="1353009"/>
    <lineage>
        <taxon>Eukaryota</taxon>
        <taxon>Fungi</taxon>
        <taxon>Dikarya</taxon>
        <taxon>Basidiomycota</taxon>
        <taxon>Agaricomycotina</taxon>
        <taxon>Agaricomycetes</taxon>
        <taxon>Polyporales</taxon>
        <taxon>Polyporaceae</taxon>
        <taxon>Trametes</taxon>
    </lineage>
</organism>
<name>A0A1Y2I542_TRAC3</name>
<gene>
    <name evidence="3" type="ORF">PYCCODRAFT_1347581</name>
</gene>